<feature type="compositionally biased region" description="Pro residues" evidence="1">
    <location>
        <begin position="55"/>
        <end position="71"/>
    </location>
</feature>
<dbReference type="AlphaFoldDB" id="A0A8T1NNN8"/>
<keyword evidence="3" id="KW-1185">Reference proteome</keyword>
<gene>
    <name evidence="2" type="ORF">CIPAW_13G045400</name>
</gene>
<comment type="caution">
    <text evidence="2">The sequence shown here is derived from an EMBL/GenBank/DDBJ whole genome shotgun (WGS) entry which is preliminary data.</text>
</comment>
<accession>A0A8T1NNN8</accession>
<evidence type="ECO:0000256" key="1">
    <source>
        <dbReference type="SAM" id="MobiDB-lite"/>
    </source>
</evidence>
<feature type="compositionally biased region" description="Low complexity" evidence="1">
    <location>
        <begin position="72"/>
        <end position="88"/>
    </location>
</feature>
<dbReference type="Proteomes" id="UP000811609">
    <property type="component" value="Chromosome 13"/>
</dbReference>
<reference evidence="2" key="1">
    <citation type="submission" date="2020-12" db="EMBL/GenBank/DDBJ databases">
        <title>WGS assembly of Carya illinoinensis cv. Pawnee.</title>
        <authorList>
            <person name="Platts A."/>
            <person name="Shu S."/>
            <person name="Wright S."/>
            <person name="Barry K."/>
            <person name="Edger P."/>
            <person name="Pires J.C."/>
            <person name="Schmutz J."/>
        </authorList>
    </citation>
    <scope>NUCLEOTIDE SEQUENCE</scope>
    <source>
        <tissue evidence="2">Leaf</tissue>
    </source>
</reference>
<evidence type="ECO:0000313" key="2">
    <source>
        <dbReference type="EMBL" id="KAG6630794.1"/>
    </source>
</evidence>
<name>A0A8T1NNN8_CARIL</name>
<proteinExistence type="predicted"/>
<dbReference type="EMBL" id="CM031821">
    <property type="protein sequence ID" value="KAG6630794.1"/>
    <property type="molecule type" value="Genomic_DNA"/>
</dbReference>
<feature type="region of interest" description="Disordered" evidence="1">
    <location>
        <begin position="51"/>
        <end position="88"/>
    </location>
</feature>
<protein>
    <submittedName>
        <fullName evidence="2">Uncharacterized protein</fullName>
    </submittedName>
</protein>
<organism evidence="2 3">
    <name type="scientific">Carya illinoinensis</name>
    <name type="common">Pecan</name>
    <dbReference type="NCBI Taxonomy" id="32201"/>
    <lineage>
        <taxon>Eukaryota</taxon>
        <taxon>Viridiplantae</taxon>
        <taxon>Streptophyta</taxon>
        <taxon>Embryophyta</taxon>
        <taxon>Tracheophyta</taxon>
        <taxon>Spermatophyta</taxon>
        <taxon>Magnoliopsida</taxon>
        <taxon>eudicotyledons</taxon>
        <taxon>Gunneridae</taxon>
        <taxon>Pentapetalae</taxon>
        <taxon>rosids</taxon>
        <taxon>fabids</taxon>
        <taxon>Fagales</taxon>
        <taxon>Juglandaceae</taxon>
        <taxon>Carya</taxon>
    </lineage>
</organism>
<evidence type="ECO:0000313" key="3">
    <source>
        <dbReference type="Proteomes" id="UP000811609"/>
    </source>
</evidence>
<sequence>MVGSYCETFSSCIRLVKCLGASTSSNSFPTNGSRFPLLEVEIKLIPSPSLTFTPSPSPSPSFSPSLSPPPKLTSSPTSNSSPMLTSHCSSTVSSSIASFIMPCGQFLLVTISTSSLSELHPKSFVPI</sequence>